<dbReference type="InterPro" id="IPR049625">
    <property type="entry name" value="Glyco_transf_61_cat"/>
</dbReference>
<comment type="caution">
    <text evidence="13">The sequence shown here is derived from an EMBL/GenBank/DDBJ whole genome shotgun (WGS) entry which is preliminary data.</text>
</comment>
<dbReference type="EMBL" id="CAJVPG010000422">
    <property type="protein sequence ID" value="CAG8406465.1"/>
    <property type="molecule type" value="Genomic_DNA"/>
</dbReference>
<keyword evidence="5" id="KW-0256">Endoplasmic reticulum</keyword>
<gene>
    <name evidence="13" type="ORF">PSALAMII_LOCUS8342</name>
</gene>
<dbReference type="PANTHER" id="PTHR20961">
    <property type="entry name" value="GLYCOSYLTRANSFERASE"/>
    <property type="match status" value="1"/>
</dbReference>
<proteinExistence type="predicted"/>
<evidence type="ECO:0000256" key="10">
    <source>
        <dbReference type="ARBA" id="ARBA00049432"/>
    </source>
</evidence>
<evidence type="ECO:0000259" key="12">
    <source>
        <dbReference type="Pfam" id="PF04577"/>
    </source>
</evidence>
<dbReference type="InterPro" id="IPR007657">
    <property type="entry name" value="Glycosyltransferase_61"/>
</dbReference>
<evidence type="ECO:0000313" key="13">
    <source>
        <dbReference type="EMBL" id="CAG8406465.1"/>
    </source>
</evidence>
<name>A0A9W4JLA4_9EURO</name>
<evidence type="ECO:0000256" key="5">
    <source>
        <dbReference type="ARBA" id="ARBA00022824"/>
    </source>
</evidence>
<evidence type="ECO:0000256" key="11">
    <source>
        <dbReference type="SAM" id="MobiDB-lite"/>
    </source>
</evidence>
<evidence type="ECO:0000256" key="1">
    <source>
        <dbReference type="ARBA" id="ARBA00011970"/>
    </source>
</evidence>
<feature type="region of interest" description="Disordered" evidence="11">
    <location>
        <begin position="59"/>
        <end position="80"/>
    </location>
</feature>
<dbReference type="AlphaFoldDB" id="A0A9W4JLA4"/>
<evidence type="ECO:0000256" key="8">
    <source>
        <dbReference type="ARBA" id="ARBA00042574"/>
    </source>
</evidence>
<keyword evidence="4" id="KW-0732">Signal</keyword>
<keyword evidence="3" id="KW-0808">Transferase</keyword>
<accession>A0A9W4JLA4</accession>
<comment type="catalytic activity">
    <reaction evidence="10">
        <text>L-threonyl-[protein] + UDP-N-acetyl-alpha-D-glucosamine = 3-O-(N-acetyl-beta-D-glucosaminyl)-L-threonyl-[protein] + UDP + H(+)</text>
        <dbReference type="Rhea" id="RHEA:48908"/>
        <dbReference type="Rhea" id="RHEA-COMP:11060"/>
        <dbReference type="Rhea" id="RHEA-COMP:12252"/>
        <dbReference type="ChEBI" id="CHEBI:15378"/>
        <dbReference type="ChEBI" id="CHEBI:30013"/>
        <dbReference type="ChEBI" id="CHEBI:57705"/>
        <dbReference type="ChEBI" id="CHEBI:58223"/>
        <dbReference type="ChEBI" id="CHEBI:90840"/>
        <dbReference type="EC" id="2.4.1.255"/>
    </reaction>
</comment>
<dbReference type="OrthoDB" id="529273at2759"/>
<sequence>MWYGRLSGTPRGIISASFIIIFWVLRYSIPPCIHCSEHNLNSIKASKAGFLSNIGHSGNVQEDPRSEFQPRGVPAHQTQRERHFISRLTSTRQTLDLPQDYLSSTYESTFCESRFGVSYLEDLHDSAVQYCTTDSHSDFTCFHSQTIKGRVDSLCIGRNAIIDPRSAKFNLECELRMLPKSNQPYLTPEYGTFQKYMSDTGPRVIMDNWVHLERNLQPRQHGAPKYTILVKREGATNLWHSLLEAFSMSLTMDVLQISSQDPDSQPFYTPPDTSNTQVILLDDHELGPYVHMWSMFADRPMLRLKDLAGLKPSFENIILPLAGGSNPLWQSNPPTEGASCEDSALIRIFSRRVLDHYKISKLPQHQSPALVMTFIDRAETRVLLDHTEYLEDLGSAFPDILIQEFDFATISFEDQLEIVQKTNILVGVHGAGLTHAMFLPPRSTVVEIIPDKVDNRAYENLASLMGHSYLSAVSSRAPESFFGTDWHAQAVSLEKAKFKEVLSIALKAMFNRNRRG</sequence>
<dbReference type="PANTHER" id="PTHR20961:SF148">
    <property type="entry name" value="EGF DOMAIN-SPECIFIC O-LINKED N-ACETYLGLUCOSAMINE TRANSFERASE"/>
    <property type="match status" value="1"/>
</dbReference>
<keyword evidence="2" id="KW-0328">Glycosyltransferase</keyword>
<evidence type="ECO:0000256" key="3">
    <source>
        <dbReference type="ARBA" id="ARBA00022679"/>
    </source>
</evidence>
<comment type="catalytic activity">
    <reaction evidence="9">
        <text>L-seryl-[protein] + UDP-N-acetyl-alpha-D-glucosamine = 3-O-(N-acetyl-beta-D-glucosaminyl)-L-seryl-[protein] + UDP + H(+)</text>
        <dbReference type="Rhea" id="RHEA:48904"/>
        <dbReference type="Rhea" id="RHEA-COMP:9863"/>
        <dbReference type="Rhea" id="RHEA-COMP:12251"/>
        <dbReference type="ChEBI" id="CHEBI:15378"/>
        <dbReference type="ChEBI" id="CHEBI:29999"/>
        <dbReference type="ChEBI" id="CHEBI:57705"/>
        <dbReference type="ChEBI" id="CHEBI:58223"/>
        <dbReference type="ChEBI" id="CHEBI:90838"/>
        <dbReference type="EC" id="2.4.1.255"/>
    </reaction>
</comment>
<dbReference type="EC" id="2.4.1.255" evidence="1"/>
<feature type="domain" description="Glycosyltransferase 61 catalytic" evidence="12">
    <location>
        <begin position="346"/>
        <end position="446"/>
    </location>
</feature>
<keyword evidence="6" id="KW-0325">Glycoprotein</keyword>
<evidence type="ECO:0000256" key="2">
    <source>
        <dbReference type="ARBA" id="ARBA00022676"/>
    </source>
</evidence>
<evidence type="ECO:0000256" key="4">
    <source>
        <dbReference type="ARBA" id="ARBA00022729"/>
    </source>
</evidence>
<dbReference type="GO" id="GO:0005788">
    <property type="term" value="C:endoplasmic reticulum lumen"/>
    <property type="evidence" value="ECO:0007669"/>
    <property type="project" value="TreeGrafter"/>
</dbReference>
<dbReference type="GO" id="GO:0097363">
    <property type="term" value="F:protein O-acetylglucosaminyltransferase activity"/>
    <property type="evidence" value="ECO:0007669"/>
    <property type="project" value="UniProtKB-EC"/>
</dbReference>
<keyword evidence="14" id="KW-1185">Reference proteome</keyword>
<dbReference type="Proteomes" id="UP001152649">
    <property type="component" value="Unassembled WGS sequence"/>
</dbReference>
<protein>
    <recommendedName>
        <fullName evidence="7">EGF domain-specific O-linked N-acetylglucosamine transferase</fullName>
        <ecNumber evidence="1">2.4.1.255</ecNumber>
    </recommendedName>
    <alternativeName>
        <fullName evidence="8">Extracellular O-linked N-acetylglucosamine transferase</fullName>
    </alternativeName>
</protein>
<evidence type="ECO:0000256" key="6">
    <source>
        <dbReference type="ARBA" id="ARBA00023180"/>
    </source>
</evidence>
<dbReference type="Pfam" id="PF04577">
    <property type="entry name" value="Glyco_transf_61"/>
    <property type="match status" value="1"/>
</dbReference>
<evidence type="ECO:0000313" key="14">
    <source>
        <dbReference type="Proteomes" id="UP001152649"/>
    </source>
</evidence>
<evidence type="ECO:0000256" key="9">
    <source>
        <dbReference type="ARBA" id="ARBA00048317"/>
    </source>
</evidence>
<organism evidence="13 14">
    <name type="scientific">Penicillium salamii</name>
    <dbReference type="NCBI Taxonomy" id="1612424"/>
    <lineage>
        <taxon>Eukaryota</taxon>
        <taxon>Fungi</taxon>
        <taxon>Dikarya</taxon>
        <taxon>Ascomycota</taxon>
        <taxon>Pezizomycotina</taxon>
        <taxon>Eurotiomycetes</taxon>
        <taxon>Eurotiomycetidae</taxon>
        <taxon>Eurotiales</taxon>
        <taxon>Aspergillaceae</taxon>
        <taxon>Penicillium</taxon>
    </lineage>
</organism>
<reference evidence="13" key="1">
    <citation type="submission" date="2021-07" db="EMBL/GenBank/DDBJ databases">
        <authorList>
            <person name="Branca A.L. A."/>
        </authorList>
    </citation>
    <scope>NUCLEOTIDE SEQUENCE</scope>
</reference>
<evidence type="ECO:0000256" key="7">
    <source>
        <dbReference type="ARBA" id="ARBA00040944"/>
    </source>
</evidence>